<dbReference type="Gene3D" id="3.10.28.20">
    <property type="entry name" value="Acetamidase/Formamidase-like domains"/>
    <property type="match status" value="1"/>
</dbReference>
<sequence length="323" mass="35464">MQAVCKMRIAFILLGLLPSLVIAAPSWYDNPELNSNQYIGSGLGESIGLAKQEAIKQISFTLSSTISNSLNETIKTVGNSGTMETKSSTKMVNKSILLPKITWKHLEAEHGIYYAQGSVDKTEVIRLYENTLRSQSKRFDYLLSEKEIDLSDYLAITQSSEALQTHLIQSTTIMSESEIAKNEYNKVMSILDKHNAFKNSMCMTVTYKGHSSFERKMLQPSIESAIQNSGLKLKSESSCELVTFNSNSATSKNNGIRTESVKIHISLGSPAIASKVISVIGSSSGSKKAAMSDVSSKFASYFDQGNNLVHYLLSSNLPELTIK</sequence>
<gene>
    <name evidence="2" type="ORF">F8B77_03475</name>
</gene>
<proteinExistence type="predicted"/>
<evidence type="ECO:0000256" key="1">
    <source>
        <dbReference type="SAM" id="SignalP"/>
    </source>
</evidence>
<comment type="caution">
    <text evidence="2">The sequence shown here is derived from an EMBL/GenBank/DDBJ whole genome shotgun (WGS) entry which is preliminary data.</text>
</comment>
<evidence type="ECO:0000313" key="2">
    <source>
        <dbReference type="EMBL" id="KAB2825764.1"/>
    </source>
</evidence>
<evidence type="ECO:0008006" key="4">
    <source>
        <dbReference type="Google" id="ProtNLM"/>
    </source>
</evidence>
<organism evidence="2 3">
    <name type="scientific">Aliivibrio finisterrensis</name>
    <dbReference type="NCBI Taxonomy" id="511998"/>
    <lineage>
        <taxon>Bacteria</taxon>
        <taxon>Pseudomonadati</taxon>
        <taxon>Pseudomonadota</taxon>
        <taxon>Gammaproteobacteria</taxon>
        <taxon>Vibrionales</taxon>
        <taxon>Vibrionaceae</taxon>
        <taxon>Aliivibrio</taxon>
    </lineage>
</organism>
<feature type="chain" id="PRO_5026992378" description="LPP20 family lipoprotein" evidence="1">
    <location>
        <begin position="24"/>
        <end position="323"/>
    </location>
</feature>
<dbReference type="EMBL" id="WBVP01000003">
    <property type="protein sequence ID" value="KAB2825764.1"/>
    <property type="molecule type" value="Genomic_DNA"/>
</dbReference>
<accession>A0A6N6RVM0</accession>
<dbReference type="AlphaFoldDB" id="A0A6N6RVM0"/>
<reference evidence="2 3" key="1">
    <citation type="submission" date="2019-09" db="EMBL/GenBank/DDBJ databases">
        <title>Genome of Aliivibrio finisterrensis LMG 23869 (type strain).</title>
        <authorList>
            <person name="Bowman J.P."/>
        </authorList>
    </citation>
    <scope>NUCLEOTIDE SEQUENCE [LARGE SCALE GENOMIC DNA]</scope>
    <source>
        <strain evidence="2 3">LMG 23869</strain>
    </source>
</reference>
<keyword evidence="1" id="KW-0732">Signal</keyword>
<protein>
    <recommendedName>
        <fullName evidence="4">LPP20 family lipoprotein</fullName>
    </recommendedName>
</protein>
<evidence type="ECO:0000313" key="3">
    <source>
        <dbReference type="Proteomes" id="UP000434870"/>
    </source>
</evidence>
<dbReference type="Proteomes" id="UP000434870">
    <property type="component" value="Unassembled WGS sequence"/>
</dbReference>
<feature type="signal peptide" evidence="1">
    <location>
        <begin position="1"/>
        <end position="23"/>
    </location>
</feature>
<name>A0A6N6RVM0_9GAMM</name>